<dbReference type="OrthoDB" id="370994at2759"/>
<dbReference type="KEGG" id="pcot:PCOAH_00007070"/>
<protein>
    <recommendedName>
        <fullName evidence="3">RAP domain-containing protein</fullName>
    </recommendedName>
</protein>
<dbReference type="EMBL" id="CP016242">
    <property type="protein sequence ID" value="ANQ06401.1"/>
    <property type="molecule type" value="Genomic_DNA"/>
</dbReference>
<dbReference type="GeneID" id="30907430"/>
<gene>
    <name evidence="1" type="ORF">PCOAH_00007070</name>
</gene>
<evidence type="ECO:0000313" key="2">
    <source>
        <dbReference type="Proteomes" id="UP000092716"/>
    </source>
</evidence>
<dbReference type="VEuPathDB" id="PlasmoDB:PCOAH_00007070"/>
<accession>A0A1B1DUD9</accession>
<organism evidence="1 2">
    <name type="scientific">Plasmodium coatneyi</name>
    <dbReference type="NCBI Taxonomy" id="208452"/>
    <lineage>
        <taxon>Eukaryota</taxon>
        <taxon>Sar</taxon>
        <taxon>Alveolata</taxon>
        <taxon>Apicomplexa</taxon>
        <taxon>Aconoidasida</taxon>
        <taxon>Haemosporida</taxon>
        <taxon>Plasmodiidae</taxon>
        <taxon>Plasmodium</taxon>
    </lineage>
</organism>
<dbReference type="Proteomes" id="UP000092716">
    <property type="component" value="Chromosome 4"/>
</dbReference>
<name>A0A1B1DUD9_9APIC</name>
<dbReference type="AlphaFoldDB" id="A0A1B1DUD9"/>
<dbReference type="RefSeq" id="XP_019913096.1">
    <property type="nucleotide sequence ID" value="XM_020057517.1"/>
</dbReference>
<evidence type="ECO:0000313" key="1">
    <source>
        <dbReference type="EMBL" id="ANQ06401.1"/>
    </source>
</evidence>
<evidence type="ECO:0008006" key="3">
    <source>
        <dbReference type="Google" id="ProtNLM"/>
    </source>
</evidence>
<reference evidence="2" key="1">
    <citation type="submission" date="2016-06" db="EMBL/GenBank/DDBJ databases">
        <title>First high quality genome sequence of Plasmodium coatneyi using continuous long reads from single molecule, real-time sequencing.</title>
        <authorList>
            <person name="Chien J.-T."/>
            <person name="Pakala S.B."/>
            <person name="Geraldo J.A."/>
            <person name="Lapp S.A."/>
            <person name="Barnwell J.W."/>
            <person name="Kissinger J.C."/>
            <person name="Galinski M.R."/>
            <person name="Humphrey J.C."/>
        </authorList>
    </citation>
    <scope>NUCLEOTIDE SEQUENCE [LARGE SCALE GENOMIC DNA]</scope>
    <source>
        <strain evidence="2">Hackeri</strain>
    </source>
</reference>
<keyword evidence="2" id="KW-1185">Reference proteome</keyword>
<sequence length="391" mass="45925">MNTACRNLLPQGKFLPLRMVVRKHVGDISKYGPVHPASGATTYEPLEGKIGSTFFCHGKRSLSVCTQNELIRRCDERSAENGSSNERGHKCDEIMAHCDTHAERHKSELNGKILGDLISLRRMQNRDCERLKLICQHIFRNINFYNLHEIADILKCINFFSIILKKEDLHKLVKRLKVLTFNKREEEKVMYQIIPNLLRIKVAKEYQDKKLSYTLTSFINDLLRFWLILPRSDMSIRTTSYLSYVYFVKEVQLIILNQFCSWLDEKYIDSSVFTFLQSFQSSIGRKSRYLDYPFVGEVREILLKLNCQIEVLNMYNYSVPIFVKDFYLIVECIGNNDTFQGTLTLTPYFSERYELFKRLGFKVLHLYKELMPSASEDKLNFVKQSLYSIIK</sequence>
<proteinExistence type="predicted"/>